<dbReference type="AlphaFoldDB" id="A0A0N7KR95"/>
<dbReference type="Proteomes" id="UP000059680">
    <property type="component" value="Chromosome 9"/>
</dbReference>
<dbReference type="PaxDb" id="39947-A0A0N7KR95"/>
<sequence>MKMQHTAIGTCVFKEQCKSTRSGGIPVEKASNLCKRRTVSRPWRLERVQFIENGTIKDHGQWGAQKMNLVRIVACGCDNSYWLSDKGVKHP</sequence>
<protein>
    <submittedName>
        <fullName evidence="1">Os09g0560150 protein</fullName>
    </submittedName>
</protein>
<proteinExistence type="predicted"/>
<dbReference type="InParanoid" id="A0A0N7KR95"/>
<name>A0A0N7KR95_ORYSJ</name>
<gene>
    <name evidence="1" type="ordered locus">Os09g0560150</name>
    <name evidence="1" type="ORF">OSNPB_090560150</name>
</gene>
<reference evidence="1 2" key="2">
    <citation type="journal article" date="2013" name="Plant Cell Physiol.">
        <title>Rice Annotation Project Database (RAP-DB): an integrative and interactive database for rice genomics.</title>
        <authorList>
            <person name="Sakai H."/>
            <person name="Lee S.S."/>
            <person name="Tanaka T."/>
            <person name="Numa H."/>
            <person name="Kim J."/>
            <person name="Kawahara Y."/>
            <person name="Wakimoto H."/>
            <person name="Yang C.C."/>
            <person name="Iwamoto M."/>
            <person name="Abe T."/>
            <person name="Yamada Y."/>
            <person name="Muto A."/>
            <person name="Inokuchi H."/>
            <person name="Ikemura T."/>
            <person name="Matsumoto T."/>
            <person name="Sasaki T."/>
            <person name="Itoh T."/>
        </authorList>
    </citation>
    <scope>NUCLEOTIDE SEQUENCE [LARGE SCALE GENOMIC DNA]</scope>
    <source>
        <strain evidence="2">cv. Nipponbare</strain>
    </source>
</reference>
<organism evidence="1 2">
    <name type="scientific">Oryza sativa subsp. japonica</name>
    <name type="common">Rice</name>
    <dbReference type="NCBI Taxonomy" id="39947"/>
    <lineage>
        <taxon>Eukaryota</taxon>
        <taxon>Viridiplantae</taxon>
        <taxon>Streptophyta</taxon>
        <taxon>Embryophyta</taxon>
        <taxon>Tracheophyta</taxon>
        <taxon>Spermatophyta</taxon>
        <taxon>Magnoliopsida</taxon>
        <taxon>Liliopsida</taxon>
        <taxon>Poales</taxon>
        <taxon>Poaceae</taxon>
        <taxon>BOP clade</taxon>
        <taxon>Oryzoideae</taxon>
        <taxon>Oryzeae</taxon>
        <taxon>Oryzinae</taxon>
        <taxon>Oryza</taxon>
        <taxon>Oryza sativa</taxon>
    </lineage>
</organism>
<dbReference type="EMBL" id="AP014965">
    <property type="protein sequence ID" value="BAT09394.1"/>
    <property type="molecule type" value="Genomic_DNA"/>
</dbReference>
<evidence type="ECO:0000313" key="1">
    <source>
        <dbReference type="EMBL" id="BAT09394.1"/>
    </source>
</evidence>
<reference evidence="2" key="1">
    <citation type="journal article" date="2005" name="Nature">
        <title>The map-based sequence of the rice genome.</title>
        <authorList>
            <consortium name="International rice genome sequencing project (IRGSP)"/>
            <person name="Matsumoto T."/>
            <person name="Wu J."/>
            <person name="Kanamori H."/>
            <person name="Katayose Y."/>
            <person name="Fujisawa M."/>
            <person name="Namiki N."/>
            <person name="Mizuno H."/>
            <person name="Yamamoto K."/>
            <person name="Antonio B.A."/>
            <person name="Baba T."/>
            <person name="Sakata K."/>
            <person name="Nagamura Y."/>
            <person name="Aoki H."/>
            <person name="Arikawa K."/>
            <person name="Arita K."/>
            <person name="Bito T."/>
            <person name="Chiden Y."/>
            <person name="Fujitsuka N."/>
            <person name="Fukunaka R."/>
            <person name="Hamada M."/>
            <person name="Harada C."/>
            <person name="Hayashi A."/>
            <person name="Hijishita S."/>
            <person name="Honda M."/>
            <person name="Hosokawa S."/>
            <person name="Ichikawa Y."/>
            <person name="Idonuma A."/>
            <person name="Iijima M."/>
            <person name="Ikeda M."/>
            <person name="Ikeno M."/>
            <person name="Ito K."/>
            <person name="Ito S."/>
            <person name="Ito T."/>
            <person name="Ito Y."/>
            <person name="Ito Y."/>
            <person name="Iwabuchi A."/>
            <person name="Kamiya K."/>
            <person name="Karasawa W."/>
            <person name="Kurita K."/>
            <person name="Katagiri S."/>
            <person name="Kikuta A."/>
            <person name="Kobayashi H."/>
            <person name="Kobayashi N."/>
            <person name="Machita K."/>
            <person name="Maehara T."/>
            <person name="Masukawa M."/>
            <person name="Mizubayashi T."/>
            <person name="Mukai Y."/>
            <person name="Nagasaki H."/>
            <person name="Nagata Y."/>
            <person name="Naito S."/>
            <person name="Nakashima M."/>
            <person name="Nakama Y."/>
            <person name="Nakamichi Y."/>
            <person name="Nakamura M."/>
            <person name="Meguro A."/>
            <person name="Negishi M."/>
            <person name="Ohta I."/>
            <person name="Ohta T."/>
            <person name="Okamoto M."/>
            <person name="Ono N."/>
            <person name="Saji S."/>
            <person name="Sakaguchi M."/>
            <person name="Sakai K."/>
            <person name="Shibata M."/>
            <person name="Shimokawa T."/>
            <person name="Song J."/>
            <person name="Takazaki Y."/>
            <person name="Terasawa K."/>
            <person name="Tsugane M."/>
            <person name="Tsuji K."/>
            <person name="Ueda S."/>
            <person name="Waki K."/>
            <person name="Yamagata H."/>
            <person name="Yamamoto M."/>
            <person name="Yamamoto S."/>
            <person name="Yamane H."/>
            <person name="Yoshiki S."/>
            <person name="Yoshihara R."/>
            <person name="Yukawa K."/>
            <person name="Zhong H."/>
            <person name="Yano M."/>
            <person name="Yuan Q."/>
            <person name="Ouyang S."/>
            <person name="Liu J."/>
            <person name="Jones K.M."/>
            <person name="Gansberger K."/>
            <person name="Moffat K."/>
            <person name="Hill J."/>
            <person name="Bera J."/>
            <person name="Fadrosh D."/>
            <person name="Jin S."/>
            <person name="Johri S."/>
            <person name="Kim M."/>
            <person name="Overton L."/>
            <person name="Reardon M."/>
            <person name="Tsitrin T."/>
            <person name="Vuong H."/>
            <person name="Weaver B."/>
            <person name="Ciecko A."/>
            <person name="Tallon L."/>
            <person name="Jackson J."/>
            <person name="Pai G."/>
            <person name="Aken S.V."/>
            <person name="Utterback T."/>
            <person name="Reidmuller S."/>
            <person name="Feldblyum T."/>
            <person name="Hsiao J."/>
            <person name="Zismann V."/>
            <person name="Iobst S."/>
            <person name="de Vazeille A.R."/>
            <person name="Buell C.R."/>
            <person name="Ying K."/>
            <person name="Li Y."/>
            <person name="Lu T."/>
            <person name="Huang Y."/>
            <person name="Zhao Q."/>
            <person name="Feng Q."/>
            <person name="Zhang L."/>
            <person name="Zhu J."/>
            <person name="Weng Q."/>
            <person name="Mu J."/>
            <person name="Lu Y."/>
            <person name="Fan D."/>
            <person name="Liu Y."/>
            <person name="Guan J."/>
            <person name="Zhang Y."/>
            <person name="Yu S."/>
            <person name="Liu X."/>
            <person name="Zhang Y."/>
            <person name="Hong G."/>
            <person name="Han B."/>
            <person name="Choisne N."/>
            <person name="Demange N."/>
            <person name="Orjeda G."/>
            <person name="Samain S."/>
            <person name="Cattolico L."/>
            <person name="Pelletier E."/>
            <person name="Couloux A."/>
            <person name="Segurens B."/>
            <person name="Wincker P."/>
            <person name="D'Hont A."/>
            <person name="Scarpelli C."/>
            <person name="Weissenbach J."/>
            <person name="Salanoubat M."/>
            <person name="Quetier F."/>
            <person name="Yu Y."/>
            <person name="Kim H.R."/>
            <person name="Rambo T."/>
            <person name="Currie J."/>
            <person name="Collura K."/>
            <person name="Luo M."/>
            <person name="Yang T."/>
            <person name="Ammiraju J.S.S."/>
            <person name="Engler F."/>
            <person name="Soderlund C."/>
            <person name="Wing R.A."/>
            <person name="Palmer L.E."/>
            <person name="de la Bastide M."/>
            <person name="Spiegel L."/>
            <person name="Nascimento L."/>
            <person name="Zutavern T."/>
            <person name="O'Shaughnessy A."/>
            <person name="Dike S."/>
            <person name="Dedhia N."/>
            <person name="Preston R."/>
            <person name="Balija V."/>
            <person name="McCombie W.R."/>
            <person name="Chow T."/>
            <person name="Chen H."/>
            <person name="Chung M."/>
            <person name="Chen C."/>
            <person name="Shaw J."/>
            <person name="Wu H."/>
            <person name="Hsiao K."/>
            <person name="Chao Y."/>
            <person name="Chu M."/>
            <person name="Cheng C."/>
            <person name="Hour A."/>
            <person name="Lee P."/>
            <person name="Lin S."/>
            <person name="Lin Y."/>
            <person name="Liou J."/>
            <person name="Liu S."/>
            <person name="Hsing Y."/>
            <person name="Raghuvanshi S."/>
            <person name="Mohanty A."/>
            <person name="Bharti A.K."/>
            <person name="Gaur A."/>
            <person name="Gupta V."/>
            <person name="Kumar D."/>
            <person name="Ravi V."/>
            <person name="Vij S."/>
            <person name="Kapur A."/>
            <person name="Khurana P."/>
            <person name="Khurana P."/>
            <person name="Khurana J.P."/>
            <person name="Tyagi A.K."/>
            <person name="Gaikwad K."/>
            <person name="Singh A."/>
            <person name="Dalal V."/>
            <person name="Srivastava S."/>
            <person name="Dixit A."/>
            <person name="Pal A.K."/>
            <person name="Ghazi I.A."/>
            <person name="Yadav M."/>
            <person name="Pandit A."/>
            <person name="Bhargava A."/>
            <person name="Sureshbabu K."/>
            <person name="Batra K."/>
            <person name="Sharma T.R."/>
            <person name="Mohapatra T."/>
            <person name="Singh N.K."/>
            <person name="Messing J."/>
            <person name="Nelson A.B."/>
            <person name="Fuks G."/>
            <person name="Kavchok S."/>
            <person name="Keizer G."/>
            <person name="Linton E."/>
            <person name="Llaca V."/>
            <person name="Song R."/>
            <person name="Tanyolac B."/>
            <person name="Young S."/>
            <person name="Ho-Il K."/>
            <person name="Hahn J.H."/>
            <person name="Sangsakoo G."/>
            <person name="Vanavichit A."/>
            <person name="de Mattos Luiz.A.T."/>
            <person name="Zimmer P.D."/>
            <person name="Malone G."/>
            <person name="Dellagostin O."/>
            <person name="de Oliveira A.C."/>
            <person name="Bevan M."/>
            <person name="Bancroft I."/>
            <person name="Minx P."/>
            <person name="Cordum H."/>
            <person name="Wilson R."/>
            <person name="Cheng Z."/>
            <person name="Jin W."/>
            <person name="Jiang J."/>
            <person name="Leong S.A."/>
            <person name="Iwama H."/>
            <person name="Gojobori T."/>
            <person name="Itoh T."/>
            <person name="Niimura Y."/>
            <person name="Fujii Y."/>
            <person name="Habara T."/>
            <person name="Sakai H."/>
            <person name="Sato Y."/>
            <person name="Wilson G."/>
            <person name="Kumar K."/>
            <person name="McCouch S."/>
            <person name="Juretic N."/>
            <person name="Hoen D."/>
            <person name="Wright S."/>
            <person name="Bruskiewich R."/>
            <person name="Bureau T."/>
            <person name="Miyao A."/>
            <person name="Hirochika H."/>
            <person name="Nishikawa T."/>
            <person name="Kadowaki K."/>
            <person name="Sugiura M."/>
            <person name="Burr B."/>
            <person name="Sasaki T."/>
        </authorList>
    </citation>
    <scope>NUCLEOTIDE SEQUENCE [LARGE SCALE GENOMIC DNA]</scope>
    <source>
        <strain evidence="2">cv. Nipponbare</strain>
    </source>
</reference>
<accession>A0A0N7KR95</accession>
<keyword evidence="2" id="KW-1185">Reference proteome</keyword>
<dbReference type="Gramene" id="Os09t0560150-00">
    <property type="protein sequence ID" value="Os09t0560150-00"/>
    <property type="gene ID" value="Os09g0560150"/>
</dbReference>
<reference evidence="1 2" key="3">
    <citation type="journal article" date="2013" name="Rice">
        <title>Improvement of the Oryza sativa Nipponbare reference genome using next generation sequence and optical map data.</title>
        <authorList>
            <person name="Kawahara Y."/>
            <person name="de la Bastide M."/>
            <person name="Hamilton J.P."/>
            <person name="Kanamori H."/>
            <person name="McCombie W.R."/>
            <person name="Ouyang S."/>
            <person name="Schwartz D.C."/>
            <person name="Tanaka T."/>
            <person name="Wu J."/>
            <person name="Zhou S."/>
            <person name="Childs K.L."/>
            <person name="Davidson R.M."/>
            <person name="Lin H."/>
            <person name="Quesada-Ocampo L."/>
            <person name="Vaillancourt B."/>
            <person name="Sakai H."/>
            <person name="Lee S.S."/>
            <person name="Kim J."/>
            <person name="Numa H."/>
            <person name="Itoh T."/>
            <person name="Buell C.R."/>
            <person name="Matsumoto T."/>
        </authorList>
    </citation>
    <scope>NUCLEOTIDE SEQUENCE [LARGE SCALE GENOMIC DNA]</scope>
    <source>
        <strain evidence="2">cv. Nipponbare</strain>
    </source>
</reference>
<evidence type="ECO:0000313" key="2">
    <source>
        <dbReference type="Proteomes" id="UP000059680"/>
    </source>
</evidence>